<evidence type="ECO:0000256" key="7">
    <source>
        <dbReference type="ARBA" id="ARBA00022777"/>
    </source>
</evidence>
<dbReference type="EC" id="2.7.1.50" evidence="11"/>
<sequence length="269" mass="28441">MTTSPFQQRITTTLDAVRLQRPLVHNITNKVVMNFTANGLLALGASPIMADAIEETADMVDLANALVINIGTPSDRTGMVMQCAVSHAHNTGKPWVLDPVGAAATRFRLDTARLMLEYRPNVVRANASEIQALYTGELGGKGVDSTETPEAVESLAMTAARDWQTTIAITGATDLITDGYKQVRLHNGHPMMARVTGTGCLATALTGAFLAVEGDGLTAVTAALALLGIAGERAAAEVAGPGSLHGKLLDELYLLTPDIMNQHLKLEEQ</sequence>
<evidence type="ECO:0000256" key="5">
    <source>
        <dbReference type="ARBA" id="ARBA00022723"/>
    </source>
</evidence>
<feature type="binding site" evidence="11">
    <location>
        <position position="197"/>
    </location>
    <ligand>
        <name>substrate</name>
    </ligand>
</feature>
<dbReference type="InterPro" id="IPR029056">
    <property type="entry name" value="Ribokinase-like"/>
</dbReference>
<evidence type="ECO:0000256" key="2">
    <source>
        <dbReference type="ARBA" id="ARBA00001946"/>
    </source>
</evidence>
<dbReference type="RefSeq" id="WP_345198770.1">
    <property type="nucleotide sequence ID" value="NZ_BAABFL010000472.1"/>
</dbReference>
<comment type="catalytic activity">
    <reaction evidence="1 11">
        <text>5-(2-hydroxyethyl)-4-methylthiazole + ATP = 4-methyl-5-(2-phosphooxyethyl)-thiazole + ADP + H(+)</text>
        <dbReference type="Rhea" id="RHEA:24212"/>
        <dbReference type="ChEBI" id="CHEBI:15378"/>
        <dbReference type="ChEBI" id="CHEBI:17957"/>
        <dbReference type="ChEBI" id="CHEBI:30616"/>
        <dbReference type="ChEBI" id="CHEBI:58296"/>
        <dbReference type="ChEBI" id="CHEBI:456216"/>
        <dbReference type="EC" id="2.7.1.50"/>
    </reaction>
</comment>
<evidence type="ECO:0000256" key="3">
    <source>
        <dbReference type="ARBA" id="ARBA00004868"/>
    </source>
</evidence>
<evidence type="ECO:0000256" key="6">
    <source>
        <dbReference type="ARBA" id="ARBA00022741"/>
    </source>
</evidence>
<dbReference type="PRINTS" id="PR01099">
    <property type="entry name" value="HYETHTZKNASE"/>
</dbReference>
<keyword evidence="4 11" id="KW-0808">Transferase</keyword>
<comment type="pathway">
    <text evidence="3 11">Cofactor biosynthesis; thiamine diphosphate biosynthesis; 4-methyl-5-(2-phosphoethyl)-thiazole from 5-(2-hydroxyethyl)-4-methylthiazole: step 1/1.</text>
</comment>
<dbReference type="Gene3D" id="3.40.1190.20">
    <property type="match status" value="1"/>
</dbReference>
<dbReference type="CDD" id="cd01170">
    <property type="entry name" value="THZ_kinase"/>
    <property type="match status" value="1"/>
</dbReference>
<keyword evidence="6 11" id="KW-0547">Nucleotide-binding</keyword>
<dbReference type="Proteomes" id="UP001500604">
    <property type="component" value="Unassembled WGS sequence"/>
</dbReference>
<comment type="caution">
    <text evidence="12">The sequence shown here is derived from an EMBL/GenBank/DDBJ whole genome shotgun (WGS) entry which is preliminary data.</text>
</comment>
<comment type="function">
    <text evidence="11">Catalyzes the phosphorylation of the hydroxyl group of 4-methyl-5-beta-hydroxyethylthiazole (THZ).</text>
</comment>
<comment type="similarity">
    <text evidence="11">Belongs to the Thz kinase family.</text>
</comment>
<dbReference type="GO" id="GO:0016301">
    <property type="term" value="F:kinase activity"/>
    <property type="evidence" value="ECO:0007669"/>
    <property type="project" value="UniProtKB-KW"/>
</dbReference>
<evidence type="ECO:0000313" key="12">
    <source>
        <dbReference type="EMBL" id="GAA4652249.1"/>
    </source>
</evidence>
<proteinExistence type="inferred from homology"/>
<dbReference type="PIRSF" id="PIRSF000513">
    <property type="entry name" value="Thz_kinase"/>
    <property type="match status" value="1"/>
</dbReference>
<name>A0ABP8V9Q1_9GAMM</name>
<comment type="cofactor">
    <cofactor evidence="2 11">
        <name>Mg(2+)</name>
        <dbReference type="ChEBI" id="CHEBI:18420"/>
    </cofactor>
</comment>
<reference evidence="13" key="1">
    <citation type="journal article" date="2019" name="Int. J. Syst. Evol. Microbiol.">
        <title>The Global Catalogue of Microorganisms (GCM) 10K type strain sequencing project: providing services to taxonomists for standard genome sequencing and annotation.</title>
        <authorList>
            <consortium name="The Broad Institute Genomics Platform"/>
            <consortium name="The Broad Institute Genome Sequencing Center for Infectious Disease"/>
            <person name="Wu L."/>
            <person name="Ma J."/>
        </authorList>
    </citation>
    <scope>NUCLEOTIDE SEQUENCE [LARGE SCALE GENOMIC DNA]</scope>
    <source>
        <strain evidence="13">JCM 17805</strain>
    </source>
</reference>
<evidence type="ECO:0000256" key="8">
    <source>
        <dbReference type="ARBA" id="ARBA00022840"/>
    </source>
</evidence>
<keyword evidence="8 11" id="KW-0067">ATP-binding</keyword>
<dbReference type="Pfam" id="PF02110">
    <property type="entry name" value="HK"/>
    <property type="match status" value="1"/>
</dbReference>
<organism evidence="12 13">
    <name type="scientific">Kistimonas scapharcae</name>
    <dbReference type="NCBI Taxonomy" id="1036133"/>
    <lineage>
        <taxon>Bacteria</taxon>
        <taxon>Pseudomonadati</taxon>
        <taxon>Pseudomonadota</taxon>
        <taxon>Gammaproteobacteria</taxon>
        <taxon>Oceanospirillales</taxon>
        <taxon>Endozoicomonadaceae</taxon>
        <taxon>Kistimonas</taxon>
    </lineage>
</organism>
<keyword evidence="7 11" id="KW-0418">Kinase</keyword>
<accession>A0ABP8V9Q1</accession>
<feature type="binding site" evidence="11">
    <location>
        <position position="170"/>
    </location>
    <ligand>
        <name>ATP</name>
        <dbReference type="ChEBI" id="CHEBI:30616"/>
    </ligand>
</feature>
<dbReference type="InterPro" id="IPR000417">
    <property type="entry name" value="Hyethyz_kinase"/>
</dbReference>
<dbReference type="NCBIfam" id="TIGR00694">
    <property type="entry name" value="thiM"/>
    <property type="match status" value="1"/>
</dbReference>
<feature type="binding site" evidence="11">
    <location>
        <position position="124"/>
    </location>
    <ligand>
        <name>ATP</name>
        <dbReference type="ChEBI" id="CHEBI:30616"/>
    </ligand>
</feature>
<feature type="binding site" evidence="11">
    <location>
        <position position="49"/>
    </location>
    <ligand>
        <name>substrate</name>
    </ligand>
</feature>
<dbReference type="SUPFAM" id="SSF53613">
    <property type="entry name" value="Ribokinase-like"/>
    <property type="match status" value="1"/>
</dbReference>
<keyword evidence="13" id="KW-1185">Reference proteome</keyword>
<evidence type="ECO:0000256" key="11">
    <source>
        <dbReference type="HAMAP-Rule" id="MF_00228"/>
    </source>
</evidence>
<keyword evidence="10 11" id="KW-0784">Thiamine biosynthesis</keyword>
<gene>
    <name evidence="11 12" type="primary">thiM</name>
    <name evidence="12" type="ORF">GCM10023116_45330</name>
</gene>
<protein>
    <recommendedName>
        <fullName evidence="11">Hydroxyethylthiazole kinase</fullName>
        <ecNumber evidence="11">2.7.1.50</ecNumber>
    </recommendedName>
    <alternativeName>
        <fullName evidence="11">4-methyl-5-beta-hydroxyethylthiazole kinase</fullName>
        <shortName evidence="11">TH kinase</shortName>
        <shortName evidence="11">Thz kinase</shortName>
    </alternativeName>
</protein>
<evidence type="ECO:0000313" key="13">
    <source>
        <dbReference type="Proteomes" id="UP001500604"/>
    </source>
</evidence>
<keyword evidence="9 11" id="KW-0460">Magnesium</keyword>
<dbReference type="NCBIfam" id="NF006830">
    <property type="entry name" value="PRK09355.1"/>
    <property type="match status" value="1"/>
</dbReference>
<evidence type="ECO:0000256" key="4">
    <source>
        <dbReference type="ARBA" id="ARBA00022679"/>
    </source>
</evidence>
<evidence type="ECO:0000256" key="9">
    <source>
        <dbReference type="ARBA" id="ARBA00022842"/>
    </source>
</evidence>
<evidence type="ECO:0000256" key="1">
    <source>
        <dbReference type="ARBA" id="ARBA00001771"/>
    </source>
</evidence>
<dbReference type="EMBL" id="BAABFL010000472">
    <property type="protein sequence ID" value="GAA4652249.1"/>
    <property type="molecule type" value="Genomic_DNA"/>
</dbReference>
<keyword evidence="5 11" id="KW-0479">Metal-binding</keyword>
<dbReference type="HAMAP" id="MF_00228">
    <property type="entry name" value="Thz_kinase"/>
    <property type="match status" value="1"/>
</dbReference>
<evidence type="ECO:0000256" key="10">
    <source>
        <dbReference type="ARBA" id="ARBA00022977"/>
    </source>
</evidence>